<dbReference type="Pfam" id="PF14748">
    <property type="entry name" value="P5CR_dimer"/>
    <property type="match status" value="1"/>
</dbReference>
<dbReference type="InterPro" id="IPR053790">
    <property type="entry name" value="P5CR-like_CS"/>
</dbReference>
<dbReference type="Pfam" id="PF03807">
    <property type="entry name" value="F420_oxidored"/>
    <property type="match status" value="1"/>
</dbReference>
<dbReference type="Gene3D" id="3.40.50.720">
    <property type="entry name" value="NAD(P)-binding Rossmann-like Domain"/>
    <property type="match status" value="1"/>
</dbReference>
<dbReference type="PROSITE" id="PS50930">
    <property type="entry name" value="HTH_LYTTR"/>
    <property type="match status" value="1"/>
</dbReference>
<dbReference type="GO" id="GO:0004735">
    <property type="term" value="F:pyrroline-5-carboxylate reductase activity"/>
    <property type="evidence" value="ECO:0007669"/>
    <property type="project" value="UniProtKB-UniRule"/>
</dbReference>
<keyword evidence="2" id="KW-0902">Two-component regulatory system</keyword>
<evidence type="ECO:0000313" key="9">
    <source>
        <dbReference type="EMBL" id="CYU65350.1"/>
    </source>
</evidence>
<reference evidence="9 10" key="1">
    <citation type="submission" date="2016-02" db="EMBL/GenBank/DDBJ databases">
        <authorList>
            <consortium name="Pathogen Informatics"/>
        </authorList>
    </citation>
    <scope>NUCLEOTIDE SEQUENCE [LARGE SCALE GENOMIC DNA]</scope>
    <source>
        <strain evidence="9 10">LSS44</strain>
    </source>
</reference>
<dbReference type="FunFam" id="1.10.3730.10:FF:000001">
    <property type="entry name" value="Pyrroline-5-carboxylate reductase"/>
    <property type="match status" value="1"/>
</dbReference>
<dbReference type="Gene3D" id="3.40.50.2300">
    <property type="match status" value="1"/>
</dbReference>
<evidence type="ECO:0000259" key="6">
    <source>
        <dbReference type="PROSITE" id="PS50110"/>
    </source>
</evidence>
<feature type="modified residue" description="4-aspartylphosphate" evidence="5">
    <location>
        <position position="59"/>
    </location>
</feature>
<dbReference type="GO" id="GO:0000156">
    <property type="term" value="F:phosphorelay response regulator activity"/>
    <property type="evidence" value="ECO:0007669"/>
    <property type="project" value="InterPro"/>
</dbReference>
<dbReference type="SMART" id="SM00850">
    <property type="entry name" value="LytTR"/>
    <property type="match status" value="1"/>
</dbReference>
<dbReference type="PROSITE" id="PS50110">
    <property type="entry name" value="RESPONSE_REGULATORY"/>
    <property type="match status" value="1"/>
</dbReference>
<dbReference type="UniPathway" id="UPA00098">
    <property type="reaction ID" value="UER00361"/>
</dbReference>
<feature type="domain" description="HTH LytTR-type" evidence="7">
    <location>
        <begin position="142"/>
        <end position="243"/>
    </location>
</feature>
<dbReference type="SUPFAM" id="SSF51735">
    <property type="entry name" value="NAD(P)-binding Rossmann-fold domains"/>
    <property type="match status" value="1"/>
</dbReference>
<dbReference type="InterPro" id="IPR036291">
    <property type="entry name" value="NAD(P)-bd_dom_sf"/>
</dbReference>
<dbReference type="RefSeq" id="WP_053867512.1">
    <property type="nucleotide sequence ID" value="NZ_CP030010.1"/>
</dbReference>
<dbReference type="PANTHER" id="PTHR37299">
    <property type="entry name" value="TRANSCRIPTIONAL REGULATOR-RELATED"/>
    <property type="match status" value="1"/>
</dbReference>
<accession>A0A0Z8ENV9</accession>
<dbReference type="AlphaFoldDB" id="A0A0Z8ENV9"/>
<evidence type="ECO:0000256" key="5">
    <source>
        <dbReference type="PROSITE-ProRule" id="PRU00169"/>
    </source>
</evidence>
<dbReference type="SUPFAM" id="SSF48179">
    <property type="entry name" value="6-phosphogluconate dehydrogenase C-terminal domain-like"/>
    <property type="match status" value="1"/>
</dbReference>
<gene>
    <name evidence="9" type="primary">agrA</name>
    <name evidence="8" type="ORF">A7J08_06325</name>
    <name evidence="9" type="ORF">ERS132406_00533</name>
</gene>
<dbReference type="InterPro" id="IPR001789">
    <property type="entry name" value="Sig_transdc_resp-reg_receiver"/>
</dbReference>
<dbReference type="EMBL" id="FIGZ01000003">
    <property type="protein sequence ID" value="CYU65350.1"/>
    <property type="molecule type" value="Genomic_DNA"/>
</dbReference>
<dbReference type="CDD" id="cd17533">
    <property type="entry name" value="REC_LytTR_AgrA-like"/>
    <property type="match status" value="1"/>
</dbReference>
<dbReference type="NCBIfam" id="TIGR00112">
    <property type="entry name" value="proC"/>
    <property type="match status" value="1"/>
</dbReference>
<name>A0A0Z8ENV9_STRSU</name>
<proteinExistence type="inferred from homology"/>
<dbReference type="GO" id="GO:0055129">
    <property type="term" value="P:L-proline biosynthetic process"/>
    <property type="evidence" value="ECO:0007669"/>
    <property type="project" value="UniProtKB-UniRule"/>
</dbReference>
<dbReference type="Proteomes" id="UP000323128">
    <property type="component" value="Chromosome"/>
</dbReference>
<dbReference type="PANTHER" id="PTHR11645">
    <property type="entry name" value="PYRROLINE-5-CARBOXYLATE REDUCTASE"/>
    <property type="match status" value="1"/>
</dbReference>
<dbReference type="InterPro" id="IPR000304">
    <property type="entry name" value="Pyrroline-COOH_reductase"/>
</dbReference>
<dbReference type="Gene3D" id="2.40.50.1020">
    <property type="entry name" value="LytTr DNA-binding domain"/>
    <property type="match status" value="1"/>
</dbReference>
<dbReference type="EMBL" id="CP030010">
    <property type="protein sequence ID" value="ASW49908.2"/>
    <property type="molecule type" value="Genomic_DNA"/>
</dbReference>
<evidence type="ECO:0000313" key="10">
    <source>
        <dbReference type="Proteomes" id="UP000072083"/>
    </source>
</evidence>
<dbReference type="PIRSF" id="PIRSF000193">
    <property type="entry name" value="Pyrrol-5-carb_rd"/>
    <property type="match status" value="1"/>
</dbReference>
<evidence type="ECO:0000259" key="7">
    <source>
        <dbReference type="PROSITE" id="PS50930"/>
    </source>
</evidence>
<dbReference type="RefSeq" id="WP_014638212.1">
    <property type="nucleotide sequence ID" value="NZ_CEEJ01000153.1"/>
</dbReference>
<dbReference type="InterPro" id="IPR011006">
    <property type="entry name" value="CheY-like_superfamily"/>
</dbReference>
<evidence type="ECO:0000256" key="3">
    <source>
        <dbReference type="ARBA" id="ARBA00023159"/>
    </source>
</evidence>
<dbReference type="InterPro" id="IPR029036">
    <property type="entry name" value="P5CR_dimer"/>
</dbReference>
<evidence type="ECO:0000256" key="4">
    <source>
        <dbReference type="ARBA" id="ARBA00037164"/>
    </source>
</evidence>
<dbReference type="InterPro" id="IPR028939">
    <property type="entry name" value="P5C_Rdtase_cat_N"/>
</dbReference>
<keyword evidence="8" id="KW-0238">DNA-binding</keyword>
<dbReference type="HAMAP" id="MF_01925">
    <property type="entry name" value="P5C_reductase"/>
    <property type="match status" value="1"/>
</dbReference>
<evidence type="ECO:0000313" key="8">
    <source>
        <dbReference type="EMBL" id="ASW49908.2"/>
    </source>
</evidence>
<protein>
    <submittedName>
        <fullName evidence="8 9">Response regulator</fullName>
    </submittedName>
</protein>
<dbReference type="GO" id="GO:0005737">
    <property type="term" value="C:cytoplasm"/>
    <property type="evidence" value="ECO:0007669"/>
    <property type="project" value="UniProtKB-SubCell"/>
</dbReference>
<dbReference type="Proteomes" id="UP000072083">
    <property type="component" value="Unassembled WGS sequence"/>
</dbReference>
<evidence type="ECO:0000256" key="1">
    <source>
        <dbReference type="ARBA" id="ARBA00022490"/>
    </source>
</evidence>
<dbReference type="InterPro" id="IPR046947">
    <property type="entry name" value="LytR-like"/>
</dbReference>
<dbReference type="Pfam" id="PF04397">
    <property type="entry name" value="LytTR"/>
    <property type="match status" value="1"/>
</dbReference>
<reference evidence="8" key="2">
    <citation type="journal article" date="2021" name="Front. Microbiol.">
        <title>Comparative Virulence and Genomic Analysis of Streptococcus suis Isolates.</title>
        <authorList>
            <person name="Nicholson T.L."/>
            <person name="Waack U."/>
            <person name="Anderson T.K."/>
            <person name="Bayles D.O."/>
            <person name="Zaia S.R."/>
            <person name="Goertz I."/>
            <person name="Eppinger M."/>
            <person name="Hau S.J."/>
            <person name="Brockmeier S.L."/>
            <person name="Shore S.M."/>
        </authorList>
    </citation>
    <scope>NUCLEOTIDE SEQUENCE</scope>
    <source>
        <strain evidence="8">SRD478</strain>
    </source>
</reference>
<dbReference type="SUPFAM" id="SSF52172">
    <property type="entry name" value="CheY-like"/>
    <property type="match status" value="1"/>
</dbReference>
<keyword evidence="5" id="KW-0597">Phosphoprotein</keyword>
<dbReference type="InterPro" id="IPR008927">
    <property type="entry name" value="6-PGluconate_DH-like_C_sf"/>
</dbReference>
<dbReference type="PANTHER" id="PTHR37299:SF3">
    <property type="entry name" value="STAGE 0 SPORULATION PROTEIN A HOMOLOG"/>
    <property type="match status" value="1"/>
</dbReference>
<accession>A0A3Q8BYV4</accession>
<feature type="domain" description="Response regulatory" evidence="6">
    <location>
        <begin position="2"/>
        <end position="126"/>
    </location>
</feature>
<evidence type="ECO:0000256" key="2">
    <source>
        <dbReference type="ARBA" id="ARBA00023012"/>
    </source>
</evidence>
<keyword evidence="1" id="KW-0963">Cytoplasm</keyword>
<dbReference type="SMART" id="SM00448">
    <property type="entry name" value="REC"/>
    <property type="match status" value="1"/>
</dbReference>
<sequence length="246" mass="28875">MNIFILEDDFFQQTRMENIVRQIVSDKQIGVKHFEVYGKPGQLLEDITERGGHQLFFLDIEIKDDKKKGLDLALEIRRKDPHAEIVFVTTHSEFMPVSFQYHVSALDFIDKELSEKQFIERIEQSIDYVQNQQGQTLAEDSFIFKNAKTQVQIPFADLLYIETSYIAHKLVLYSTRERIEFYGELSEIVKQEPRLFQCHRSYVVNPYNISSINRDERLVYLKNGSTCMVSRLKITALKEAVENLHT</sequence>
<dbReference type="PROSITE" id="PS00521">
    <property type="entry name" value="P5CR"/>
    <property type="match status" value="1"/>
</dbReference>
<keyword evidence="3" id="KW-0010">Activator</keyword>
<comment type="function">
    <text evidence="4">Required for high-level post-exponential phase expression of a series of secreted proteins.</text>
</comment>
<dbReference type="Pfam" id="PF00072">
    <property type="entry name" value="Response_reg"/>
    <property type="match status" value="1"/>
</dbReference>
<dbReference type="Gene3D" id="1.10.3730.10">
    <property type="entry name" value="ProC C-terminal domain-like"/>
    <property type="match status" value="1"/>
</dbReference>
<dbReference type="InterPro" id="IPR007492">
    <property type="entry name" value="LytTR_DNA-bd_dom"/>
</dbReference>
<dbReference type="GO" id="GO:0003677">
    <property type="term" value="F:DNA binding"/>
    <property type="evidence" value="ECO:0007669"/>
    <property type="project" value="UniProtKB-KW"/>
</dbReference>
<organism evidence="9 10">
    <name type="scientific">Streptococcus suis</name>
    <dbReference type="NCBI Taxonomy" id="1307"/>
    <lineage>
        <taxon>Bacteria</taxon>
        <taxon>Bacillati</taxon>
        <taxon>Bacillota</taxon>
        <taxon>Bacilli</taxon>
        <taxon>Lactobacillales</taxon>
        <taxon>Streptococcaceae</taxon>
        <taxon>Streptococcus</taxon>
    </lineage>
</organism>
<dbReference type="PANTHER" id="PTHR11645:SF0">
    <property type="entry name" value="PYRROLINE-5-CARBOXYLATE REDUCTASE 3"/>
    <property type="match status" value="1"/>
</dbReference>